<sequence>MYAYETMPLNSNEDDMPVVELIIALKASSDRIEEMRDVLQALREAAIQDPGCLDYRIARGSLSENRFFLLERWVDAEALFRHEHTPYFLDGVARVRACCESVDFQPITWLE</sequence>
<dbReference type="Pfam" id="PF03992">
    <property type="entry name" value="ABM"/>
    <property type="match status" value="1"/>
</dbReference>
<proteinExistence type="predicted"/>
<accession>A0A4Q8L8B2</accession>
<dbReference type="Proteomes" id="UP000292627">
    <property type="component" value="Unassembled WGS sequence"/>
</dbReference>
<evidence type="ECO:0000313" key="2">
    <source>
        <dbReference type="EMBL" id="TAA24485.1"/>
    </source>
</evidence>
<name>A0A4Q8L8B2_9GAMM</name>
<dbReference type="AlphaFoldDB" id="A0A4Q8L8B2"/>
<dbReference type="EMBL" id="SHMC01000004">
    <property type="protein sequence ID" value="TAA24485.1"/>
    <property type="molecule type" value="Genomic_DNA"/>
</dbReference>
<dbReference type="RefSeq" id="WP_034010246.1">
    <property type="nucleotide sequence ID" value="NZ_SHMC01000004.1"/>
</dbReference>
<dbReference type="Gene3D" id="3.30.70.100">
    <property type="match status" value="1"/>
</dbReference>
<feature type="domain" description="ABM" evidence="1">
    <location>
        <begin position="19"/>
        <end position="108"/>
    </location>
</feature>
<accession>A0A4Q8M5H1</accession>
<evidence type="ECO:0000313" key="5">
    <source>
        <dbReference type="Proteomes" id="UP000294164"/>
    </source>
</evidence>
<evidence type="ECO:0000313" key="3">
    <source>
        <dbReference type="EMBL" id="TAA44661.1"/>
    </source>
</evidence>
<dbReference type="PROSITE" id="PS51725">
    <property type="entry name" value="ABM"/>
    <property type="match status" value="1"/>
</dbReference>
<dbReference type="GO" id="GO:0004497">
    <property type="term" value="F:monooxygenase activity"/>
    <property type="evidence" value="ECO:0007669"/>
    <property type="project" value="UniProtKB-KW"/>
</dbReference>
<dbReference type="InterPro" id="IPR011008">
    <property type="entry name" value="Dimeric_a/b-barrel"/>
</dbReference>
<comment type="caution">
    <text evidence="2">The sequence shown here is derived from an EMBL/GenBank/DDBJ whole genome shotgun (WGS) entry which is preliminary data.</text>
</comment>
<keyword evidence="2" id="KW-0503">Monooxygenase</keyword>
<reference evidence="4 5" key="1">
    <citation type="submission" date="2019-02" db="EMBL/GenBank/DDBJ databases">
        <title>WGS of Pseudoxanthomonas species novum from clinical isolates.</title>
        <authorList>
            <person name="Bernier A.-M."/>
            <person name="Bernard K."/>
            <person name="Vachon A."/>
        </authorList>
    </citation>
    <scope>NUCLEOTIDE SEQUENCE [LARGE SCALE GENOMIC DNA]</scope>
    <source>
        <strain evidence="3 5">NML130969</strain>
        <strain evidence="2 4">NML171200</strain>
    </source>
</reference>
<keyword evidence="2" id="KW-0560">Oxidoreductase</keyword>
<dbReference type="InterPro" id="IPR007138">
    <property type="entry name" value="ABM_dom"/>
</dbReference>
<evidence type="ECO:0000259" key="1">
    <source>
        <dbReference type="PROSITE" id="PS51725"/>
    </source>
</evidence>
<gene>
    <name evidence="3" type="ORF">EA655_06955</name>
    <name evidence="2" type="ORF">EA660_12215</name>
</gene>
<dbReference type="OrthoDB" id="6039968at2"/>
<evidence type="ECO:0000313" key="4">
    <source>
        <dbReference type="Proteomes" id="UP000292627"/>
    </source>
</evidence>
<protein>
    <submittedName>
        <fullName evidence="2">Antibiotic biosynthesis monooxygenase</fullName>
    </submittedName>
</protein>
<dbReference type="EMBL" id="SHMG01000003">
    <property type="protein sequence ID" value="TAA44661.1"/>
    <property type="molecule type" value="Genomic_DNA"/>
</dbReference>
<dbReference type="SUPFAM" id="SSF54909">
    <property type="entry name" value="Dimeric alpha+beta barrel"/>
    <property type="match status" value="1"/>
</dbReference>
<organism evidence="2 4">
    <name type="scientific">Pseudoxanthomonas winnipegensis</name>
    <dbReference type="NCBI Taxonomy" id="2480810"/>
    <lineage>
        <taxon>Bacteria</taxon>
        <taxon>Pseudomonadati</taxon>
        <taxon>Pseudomonadota</taxon>
        <taxon>Gammaproteobacteria</taxon>
        <taxon>Lysobacterales</taxon>
        <taxon>Lysobacteraceae</taxon>
        <taxon>Pseudoxanthomonas</taxon>
    </lineage>
</organism>
<dbReference type="Proteomes" id="UP000294164">
    <property type="component" value="Unassembled WGS sequence"/>
</dbReference>